<comment type="caution">
    <text evidence="1">The sequence shown here is derived from an EMBL/GenBank/DDBJ whole genome shotgun (WGS) entry which is preliminary data.</text>
</comment>
<reference evidence="1 2" key="1">
    <citation type="submission" date="2018-06" db="EMBL/GenBank/DDBJ databases">
        <authorList>
            <person name="Zhirakovskaya E."/>
        </authorList>
    </citation>
    <scope>NUCLEOTIDE SEQUENCE [LARGE SCALE GENOMIC DNA]</scope>
    <source>
        <strain evidence="1 2">LY3</strain>
    </source>
</reference>
<protein>
    <submittedName>
        <fullName evidence="1">Uncharacterized protein</fullName>
    </submittedName>
</protein>
<evidence type="ECO:0000313" key="2">
    <source>
        <dbReference type="Proteomes" id="UP000249493"/>
    </source>
</evidence>
<gene>
    <name evidence="1" type="ORF">DOZ80_23560</name>
</gene>
<dbReference type="AlphaFoldDB" id="A0A327MRC8"/>
<name>A0A327MRC8_PSEFL</name>
<evidence type="ECO:0000313" key="1">
    <source>
        <dbReference type="EMBL" id="RAI65530.1"/>
    </source>
</evidence>
<organism evidence="1 2">
    <name type="scientific">Pseudomonas fluorescens</name>
    <dbReference type="NCBI Taxonomy" id="294"/>
    <lineage>
        <taxon>Bacteria</taxon>
        <taxon>Pseudomonadati</taxon>
        <taxon>Pseudomonadota</taxon>
        <taxon>Gammaproteobacteria</taxon>
        <taxon>Pseudomonadales</taxon>
        <taxon>Pseudomonadaceae</taxon>
        <taxon>Pseudomonas</taxon>
    </lineage>
</organism>
<accession>A0A327MRC8</accession>
<dbReference type="Proteomes" id="UP000249493">
    <property type="component" value="Unassembled WGS sequence"/>
</dbReference>
<sequence>MPWSRTDLPAWSLSSPLPRPLLPEWPVPACPPPIPPPWPAPFPPPFPPPCPPPFPPPPPPPPSFAYAEPMIDRLSGSNGAAASIMAHDITATRLLFLKSMIASVGG</sequence>
<proteinExistence type="predicted"/>
<dbReference type="EMBL" id="QLIN01000012">
    <property type="protein sequence ID" value="RAI65530.1"/>
    <property type="molecule type" value="Genomic_DNA"/>
</dbReference>